<proteinExistence type="predicted"/>
<dbReference type="Proteomes" id="UP000188184">
    <property type="component" value="Chromosome"/>
</dbReference>
<dbReference type="EMBL" id="CP019640">
    <property type="protein sequence ID" value="AQQ54005.1"/>
    <property type="molecule type" value="Genomic_DNA"/>
</dbReference>
<evidence type="ECO:0000259" key="1">
    <source>
        <dbReference type="Pfam" id="PF13619"/>
    </source>
</evidence>
<dbReference type="Pfam" id="PF13619">
    <property type="entry name" value="KTSC"/>
    <property type="match status" value="1"/>
</dbReference>
<dbReference type="InterPro" id="IPR025309">
    <property type="entry name" value="KTSC_dom"/>
</dbReference>
<dbReference type="AlphaFoldDB" id="A0A1Q2L0M0"/>
<keyword evidence="3" id="KW-1185">Reference proteome</keyword>
<gene>
    <name evidence="2" type="ORF">B0X71_13475</name>
</gene>
<feature type="domain" description="KTSC" evidence="1">
    <location>
        <begin position="8"/>
        <end position="64"/>
    </location>
</feature>
<evidence type="ECO:0000313" key="3">
    <source>
        <dbReference type="Proteomes" id="UP000188184"/>
    </source>
</evidence>
<dbReference type="KEGG" id="pmar:B0X71_13475"/>
<sequence>MDMFKLLSTHLKEAGYNPFDGILRIEFQDGSIYDYQGVPEHVFRGLMSAGSHGKYFAEKIKDRYPYNRAW</sequence>
<reference evidence="2 3" key="1">
    <citation type="submission" date="2017-02" db="EMBL/GenBank/DDBJ databases">
        <title>The complete genomic sequence of a novel cold adapted crude oil-degrading bacterium Planococcus qaidamina Y42.</title>
        <authorList>
            <person name="Yang R."/>
        </authorList>
    </citation>
    <scope>NUCLEOTIDE SEQUENCE [LARGE SCALE GENOMIC DNA]</scope>
    <source>
        <strain evidence="2 3">Y42</strain>
    </source>
</reference>
<organism evidence="2 3">
    <name type="scientific">Planococcus lenghuensis</name>
    <dbReference type="NCBI Taxonomy" id="2213202"/>
    <lineage>
        <taxon>Bacteria</taxon>
        <taxon>Bacillati</taxon>
        <taxon>Bacillota</taxon>
        <taxon>Bacilli</taxon>
        <taxon>Bacillales</taxon>
        <taxon>Caryophanaceae</taxon>
        <taxon>Planococcus</taxon>
    </lineage>
</organism>
<accession>A0A1Q2L0M0</accession>
<protein>
    <recommendedName>
        <fullName evidence="1">KTSC domain-containing protein</fullName>
    </recommendedName>
</protein>
<name>A0A1Q2L0M0_9BACL</name>
<evidence type="ECO:0000313" key="2">
    <source>
        <dbReference type="EMBL" id="AQQ54005.1"/>
    </source>
</evidence>
<dbReference type="RefSeq" id="WP_198038599.1">
    <property type="nucleotide sequence ID" value="NZ_CP019640.1"/>
</dbReference>